<evidence type="ECO:0000256" key="1">
    <source>
        <dbReference type="SAM" id="MobiDB-lite"/>
    </source>
</evidence>
<dbReference type="Proteomes" id="UP000653076">
    <property type="component" value="Unassembled WGS sequence"/>
</dbReference>
<organism evidence="2 3">
    <name type="scientific">Micromonospora qiuiae</name>
    <dbReference type="NCBI Taxonomy" id="502268"/>
    <lineage>
        <taxon>Bacteria</taxon>
        <taxon>Bacillati</taxon>
        <taxon>Actinomycetota</taxon>
        <taxon>Actinomycetes</taxon>
        <taxon>Micromonosporales</taxon>
        <taxon>Micromonosporaceae</taxon>
        <taxon>Micromonospora</taxon>
    </lineage>
</organism>
<evidence type="ECO:0008006" key="4">
    <source>
        <dbReference type="Google" id="ProtNLM"/>
    </source>
</evidence>
<evidence type="ECO:0000313" key="3">
    <source>
        <dbReference type="Proteomes" id="UP000653076"/>
    </source>
</evidence>
<accession>A0ABQ4JA91</accession>
<feature type="region of interest" description="Disordered" evidence="1">
    <location>
        <begin position="82"/>
        <end position="119"/>
    </location>
</feature>
<protein>
    <recommendedName>
        <fullName evidence="4">PRC-barrel domain containing protein</fullName>
    </recommendedName>
</protein>
<name>A0ABQ4JA91_9ACTN</name>
<dbReference type="EMBL" id="BOPC01000028">
    <property type="protein sequence ID" value="GIJ27076.1"/>
    <property type="molecule type" value="Genomic_DNA"/>
</dbReference>
<gene>
    <name evidence="2" type="ORF">Vqi01_22380</name>
</gene>
<proteinExistence type="predicted"/>
<dbReference type="RefSeq" id="WP_239098320.1">
    <property type="nucleotide sequence ID" value="NZ_BOPC01000028.1"/>
</dbReference>
<feature type="compositionally biased region" description="Basic and acidic residues" evidence="1">
    <location>
        <begin position="86"/>
        <end position="97"/>
    </location>
</feature>
<sequence>MRAGELLGRTAYDERGRRLGRVVDLVVRGTPDGPLHLTDLVVTRHWYGRLSGRLIGPERHPSGPWALRAAARLLGRSTIQVPMHRIRLDPPLPERPEPPPNPPRSDSPTDPPRSDFPPA</sequence>
<reference evidence="2 3" key="1">
    <citation type="submission" date="2021-01" db="EMBL/GenBank/DDBJ databases">
        <title>Whole genome shotgun sequence of Verrucosispora qiuiae NBRC 106684.</title>
        <authorList>
            <person name="Komaki H."/>
            <person name="Tamura T."/>
        </authorList>
    </citation>
    <scope>NUCLEOTIDE SEQUENCE [LARGE SCALE GENOMIC DNA]</scope>
    <source>
        <strain evidence="2 3">NBRC 106684</strain>
    </source>
</reference>
<feature type="compositionally biased region" description="Pro residues" evidence="1">
    <location>
        <begin position="98"/>
        <end position="119"/>
    </location>
</feature>
<evidence type="ECO:0000313" key="2">
    <source>
        <dbReference type="EMBL" id="GIJ27076.1"/>
    </source>
</evidence>
<keyword evidence="3" id="KW-1185">Reference proteome</keyword>
<comment type="caution">
    <text evidence="2">The sequence shown here is derived from an EMBL/GenBank/DDBJ whole genome shotgun (WGS) entry which is preliminary data.</text>
</comment>